<dbReference type="InterPro" id="IPR012337">
    <property type="entry name" value="RNaseH-like_sf"/>
</dbReference>
<gene>
    <name evidence="4" type="ORF">KQX54_013135</name>
</gene>
<comment type="caution">
    <text evidence="4">The sequence shown here is derived from an EMBL/GenBank/DDBJ whole genome shotgun (WGS) entry which is preliminary data.</text>
</comment>
<dbReference type="PANTHER" id="PTHR46814">
    <property type="entry name" value="EGALITARIAN, ISOFORM B"/>
    <property type="match status" value="1"/>
</dbReference>
<dbReference type="InterPro" id="IPR036397">
    <property type="entry name" value="RNaseH_sf"/>
</dbReference>
<sequence length="846" mass="96881">MDSSEYELVRNLTLLFFFERLMDKGDPRTLHDLSCQFGAKGFTKEMRQIAGGSQSGLRKFLAQYPTLFVINGDYVSVNTFEPTLEHDAGIKKINKRDYAKEAVEYFTNKLVQYGVGAEVPIKSLLGHRSQASPEVRHISGQHYREFRDFLLKYSDDFIVCDENVKLKQFEGMEGVPFKELEPEVPVDQEMTSKLLDFFCQTIKQKGPLLVEQLLTLTADKLPAKMWTNMFTTPQDLTTFLRMFPDAFNVQKQVVCLQDKVKLPLDIHKKTEPTPAAPKENLNSENFGTHQNSHIVKAFSNEHIPQSDQNSQINRNSDTESAIDSLSSIESNPHTSPVNLQQQTLKQRINTLVMKTLAANTEKDRNLHNPQVGEAWKVKILQKTKIIVNVRECVRIVDEILNSPRLSPDEKIAVSLDCEGINVGSKGQLTLIQIGTMEGNVFIFDLFTSPNLIGALRKLLEDPSVIKVIHDCRNDSVNLYNQFGITLKNVFDTQAAHAVIQFQETGKPVDKVKNVNFNTLCDLYGAPSNLLKNQLKYIYRKDQKYWLRRPMSRDMLIYATSDVLGLVPQAFTAMSTRINPDMQTLFNNLCEEQILTHISPVEIKARKRQRKIETEVIDLRKKMDEATEKNIVLSNREIRLLRYLSLTEDEKVKLKCSYKVAKKLEKLKSLSNDKNESTDDDNDNEDDDNNDIDDKDEDNDYDDYFDEDDNTDDYDYDDNNHNKANQKTEYSNLDNCIYDNTTFDCPSMRLNPLTITESMQMVDEILSDENMDRFEKIEKLENILSSVTNFTSDKLSSKIMYPESEKCTCLCHDNSNQQPREKSANATDVACQTLSTGDIVITSCYFL</sequence>
<dbReference type="Pfam" id="PF23713">
    <property type="entry name" value="WHD_Egal"/>
    <property type="match status" value="3"/>
</dbReference>
<dbReference type="InterPro" id="IPR002562">
    <property type="entry name" value="3'-5'_exonuclease_dom"/>
</dbReference>
<name>A0AAV7IPP1_COTGL</name>
<dbReference type="CDD" id="cd06148">
    <property type="entry name" value="Egl_like_exo"/>
    <property type="match status" value="1"/>
</dbReference>
<dbReference type="PANTHER" id="PTHR46814:SF1">
    <property type="entry name" value="EGALITARIAN, ISOFORM B"/>
    <property type="match status" value="1"/>
</dbReference>
<feature type="coiled-coil region" evidence="1">
    <location>
        <begin position="608"/>
        <end position="635"/>
    </location>
</feature>
<evidence type="ECO:0000256" key="2">
    <source>
        <dbReference type="SAM" id="MobiDB-lite"/>
    </source>
</evidence>
<proteinExistence type="predicted"/>
<dbReference type="GO" id="GO:0008408">
    <property type="term" value="F:3'-5' exonuclease activity"/>
    <property type="evidence" value="ECO:0007669"/>
    <property type="project" value="InterPro"/>
</dbReference>
<dbReference type="GO" id="GO:0006139">
    <property type="term" value="P:nucleobase-containing compound metabolic process"/>
    <property type="evidence" value="ECO:0007669"/>
    <property type="project" value="InterPro"/>
</dbReference>
<evidence type="ECO:0000256" key="1">
    <source>
        <dbReference type="SAM" id="Coils"/>
    </source>
</evidence>
<keyword evidence="1" id="KW-0175">Coiled coil</keyword>
<dbReference type="SUPFAM" id="SSF53098">
    <property type="entry name" value="Ribonuclease H-like"/>
    <property type="match status" value="1"/>
</dbReference>
<dbReference type="AlphaFoldDB" id="A0AAV7IPP1"/>
<protein>
    <recommendedName>
        <fullName evidence="3">3'-5' exonuclease domain-containing protein</fullName>
    </recommendedName>
</protein>
<dbReference type="Pfam" id="PF01612">
    <property type="entry name" value="DNA_pol_A_exo1"/>
    <property type="match status" value="1"/>
</dbReference>
<reference evidence="4 5" key="1">
    <citation type="journal article" date="2021" name="J. Hered.">
        <title>A chromosome-level genome assembly of the parasitoid wasp, Cotesia glomerata (Hymenoptera: Braconidae).</title>
        <authorList>
            <person name="Pinto B.J."/>
            <person name="Weis J.J."/>
            <person name="Gamble T."/>
            <person name="Ode P.J."/>
            <person name="Paul R."/>
            <person name="Zaspel J.M."/>
        </authorList>
    </citation>
    <scope>NUCLEOTIDE SEQUENCE [LARGE SCALE GENOMIC DNA]</scope>
    <source>
        <strain evidence="4">CgM1</strain>
    </source>
</reference>
<dbReference type="InterPro" id="IPR056589">
    <property type="entry name" value="WH_Egal-1"/>
</dbReference>
<organism evidence="4 5">
    <name type="scientific">Cotesia glomerata</name>
    <name type="common">Lepidopteran parasitic wasp</name>
    <name type="synonym">Apanteles glomeratus</name>
    <dbReference type="NCBI Taxonomy" id="32391"/>
    <lineage>
        <taxon>Eukaryota</taxon>
        <taxon>Metazoa</taxon>
        <taxon>Ecdysozoa</taxon>
        <taxon>Arthropoda</taxon>
        <taxon>Hexapoda</taxon>
        <taxon>Insecta</taxon>
        <taxon>Pterygota</taxon>
        <taxon>Neoptera</taxon>
        <taxon>Endopterygota</taxon>
        <taxon>Hymenoptera</taxon>
        <taxon>Apocrita</taxon>
        <taxon>Ichneumonoidea</taxon>
        <taxon>Braconidae</taxon>
        <taxon>Microgastrinae</taxon>
        <taxon>Cotesia</taxon>
    </lineage>
</organism>
<feature type="region of interest" description="Disordered" evidence="2">
    <location>
        <begin position="303"/>
        <end position="339"/>
    </location>
</feature>
<feature type="region of interest" description="Disordered" evidence="2">
    <location>
        <begin position="670"/>
        <end position="725"/>
    </location>
</feature>
<dbReference type="Proteomes" id="UP000826195">
    <property type="component" value="Unassembled WGS sequence"/>
</dbReference>
<dbReference type="SMART" id="SM00474">
    <property type="entry name" value="35EXOc"/>
    <property type="match status" value="1"/>
</dbReference>
<dbReference type="GO" id="GO:0003676">
    <property type="term" value="F:nucleic acid binding"/>
    <property type="evidence" value="ECO:0007669"/>
    <property type="project" value="InterPro"/>
</dbReference>
<feature type="compositionally biased region" description="Acidic residues" evidence="2">
    <location>
        <begin position="677"/>
        <end position="716"/>
    </location>
</feature>
<evidence type="ECO:0000313" key="4">
    <source>
        <dbReference type="EMBL" id="KAH0554844.1"/>
    </source>
</evidence>
<dbReference type="EMBL" id="JAHXZJ010001119">
    <property type="protein sequence ID" value="KAH0554844.1"/>
    <property type="molecule type" value="Genomic_DNA"/>
</dbReference>
<feature type="domain" description="3'-5' exonuclease" evidence="3">
    <location>
        <begin position="383"/>
        <end position="578"/>
    </location>
</feature>
<accession>A0AAV7IPP1</accession>
<evidence type="ECO:0000313" key="5">
    <source>
        <dbReference type="Proteomes" id="UP000826195"/>
    </source>
</evidence>
<keyword evidence="5" id="KW-1185">Reference proteome</keyword>
<evidence type="ECO:0000259" key="3">
    <source>
        <dbReference type="SMART" id="SM00474"/>
    </source>
</evidence>
<dbReference type="Gene3D" id="3.30.420.10">
    <property type="entry name" value="Ribonuclease H-like superfamily/Ribonuclease H"/>
    <property type="match status" value="1"/>
</dbReference>